<keyword evidence="4" id="KW-1185">Reference proteome</keyword>
<keyword evidence="1" id="KW-1133">Transmembrane helix</keyword>
<evidence type="ECO:0000313" key="3">
    <source>
        <dbReference type="EMBL" id="EYE95017.1"/>
    </source>
</evidence>
<feature type="chain" id="PRO_5001499106" evidence="2">
    <location>
        <begin position="20"/>
        <end position="73"/>
    </location>
</feature>
<keyword evidence="2" id="KW-0732">Signal</keyword>
<dbReference type="RefSeq" id="XP_040638705.1">
    <property type="nucleotide sequence ID" value="XM_040787598.1"/>
</dbReference>
<dbReference type="EMBL" id="KK088423">
    <property type="protein sequence ID" value="EYE95017.1"/>
    <property type="molecule type" value="Genomic_DNA"/>
</dbReference>
<reference evidence="4" key="1">
    <citation type="journal article" date="2014" name="Nat. Commun.">
        <title>Genomic adaptations of the halophilic Dead Sea filamentous fungus Eurotium rubrum.</title>
        <authorList>
            <person name="Kis-Papo T."/>
            <person name="Weig A.R."/>
            <person name="Riley R."/>
            <person name="Persoh D."/>
            <person name="Salamov A."/>
            <person name="Sun H."/>
            <person name="Lipzen A."/>
            <person name="Wasser S.P."/>
            <person name="Rambold G."/>
            <person name="Grigoriev I.V."/>
            <person name="Nevo E."/>
        </authorList>
    </citation>
    <scope>NUCLEOTIDE SEQUENCE [LARGE SCALE GENOMIC DNA]</scope>
    <source>
        <strain evidence="4">CBS 135680</strain>
    </source>
</reference>
<dbReference type="HOGENOM" id="CLU_2704407_0_0_1"/>
<protein>
    <submittedName>
        <fullName evidence="3">Uncharacterized protein</fullName>
    </submittedName>
</protein>
<evidence type="ECO:0000256" key="1">
    <source>
        <dbReference type="SAM" id="Phobius"/>
    </source>
</evidence>
<dbReference type="AlphaFoldDB" id="A0A017SDJ6"/>
<feature type="signal peptide" evidence="2">
    <location>
        <begin position="1"/>
        <end position="19"/>
    </location>
</feature>
<name>A0A017SDJ6_ASPRC</name>
<dbReference type="GeneID" id="63702722"/>
<proteinExistence type="predicted"/>
<keyword evidence="1" id="KW-0472">Membrane</keyword>
<sequence>MWLGLTISWVLSTFIPTRSLQPFGISPKASLWLQYIPVTLLCMSMVSSILASIKETQLASATKKWDGTSKTSS</sequence>
<evidence type="ECO:0000313" key="4">
    <source>
        <dbReference type="Proteomes" id="UP000019804"/>
    </source>
</evidence>
<accession>A0A017SDJ6</accession>
<gene>
    <name evidence="3" type="ORF">EURHEDRAFT_61015</name>
</gene>
<feature type="transmembrane region" description="Helical" evidence="1">
    <location>
        <begin position="35"/>
        <end position="53"/>
    </location>
</feature>
<evidence type="ECO:0000256" key="2">
    <source>
        <dbReference type="SAM" id="SignalP"/>
    </source>
</evidence>
<dbReference type="Proteomes" id="UP000019804">
    <property type="component" value="Unassembled WGS sequence"/>
</dbReference>
<keyword evidence="1" id="KW-0812">Transmembrane</keyword>
<organism evidence="3 4">
    <name type="scientific">Aspergillus ruber (strain CBS 135680)</name>
    <dbReference type="NCBI Taxonomy" id="1388766"/>
    <lineage>
        <taxon>Eukaryota</taxon>
        <taxon>Fungi</taxon>
        <taxon>Dikarya</taxon>
        <taxon>Ascomycota</taxon>
        <taxon>Pezizomycotina</taxon>
        <taxon>Eurotiomycetes</taxon>
        <taxon>Eurotiomycetidae</taxon>
        <taxon>Eurotiales</taxon>
        <taxon>Aspergillaceae</taxon>
        <taxon>Aspergillus</taxon>
        <taxon>Aspergillus subgen. Aspergillus</taxon>
    </lineage>
</organism>